<dbReference type="Proteomes" id="UP000055702">
    <property type="component" value="Unassembled WGS sequence"/>
</dbReference>
<reference evidence="1 2" key="1">
    <citation type="submission" date="2016-01" db="EMBL/GenBank/DDBJ databases">
        <title>Draft genome of the antarctic isolate Shewanella frigidimarina Ag06-30.</title>
        <authorList>
            <person name="Parmeciano Di Noto G."/>
            <person name="Vazquez S."/>
            <person name="Mac Cormack W."/>
            <person name="Iriarte A."/>
            <person name="Quiroga C."/>
        </authorList>
    </citation>
    <scope>NUCLEOTIDE SEQUENCE [LARGE SCALE GENOMIC DNA]</scope>
    <source>
        <strain evidence="1 2">Ag06-30</strain>
    </source>
</reference>
<proteinExistence type="predicted"/>
<dbReference type="EMBL" id="LRDC01000001">
    <property type="protein sequence ID" value="KVX03101.1"/>
    <property type="molecule type" value="Genomic_DNA"/>
</dbReference>
<dbReference type="RefSeq" id="WP_059743550.1">
    <property type="nucleotide sequence ID" value="NZ_LRDC01000001.1"/>
</dbReference>
<protein>
    <recommendedName>
        <fullName evidence="3">PcfJ-like protein</fullName>
    </recommendedName>
</protein>
<comment type="caution">
    <text evidence="1">The sequence shown here is derived from an EMBL/GenBank/DDBJ whole genome shotgun (WGS) entry which is preliminary data.</text>
</comment>
<organism evidence="1">
    <name type="scientific">Shewanella frigidimarina</name>
    <dbReference type="NCBI Taxonomy" id="56812"/>
    <lineage>
        <taxon>Bacteria</taxon>
        <taxon>Pseudomonadati</taxon>
        <taxon>Pseudomonadota</taxon>
        <taxon>Gammaproteobacteria</taxon>
        <taxon>Alteromonadales</taxon>
        <taxon>Shewanellaceae</taxon>
        <taxon>Shewanella</taxon>
    </lineage>
</organism>
<gene>
    <name evidence="1" type="ORF">AWJ07_00525</name>
</gene>
<evidence type="ECO:0000313" key="1">
    <source>
        <dbReference type="EMBL" id="KVX03101.1"/>
    </source>
</evidence>
<dbReference type="AlphaFoldDB" id="A0A106C2K6"/>
<evidence type="ECO:0008006" key="3">
    <source>
        <dbReference type="Google" id="ProtNLM"/>
    </source>
</evidence>
<dbReference type="Pfam" id="PF14284">
    <property type="entry name" value="PcfJ"/>
    <property type="match status" value="1"/>
</dbReference>
<accession>A0A106C2K6</accession>
<sequence>MTGALSIPMRELGFDYDVQLHCWDNGLAGFRTFNHQSNEQLEGGLGLGLDLVTQSEAGRAWLATIPQHLLKITQPFAEHQYQMLWLAANCEPALQILLSRPVLLLLICEQCSVDNQQALEFCLLGQRQILTALGYHSSKAALKFIDKLTLTYEREADLLHVKRQLDVRFEHFSRFKHYQQINLTALSVDHMYPFFTGTPLGLDLAFNQQQGRSKLMAYLNDTLHLGVALGVLDPLQRVSQLSSIDDLRQLHDRWMLERNDISVVNARPQNADIAYPQLLKANGQIMAISRYDELVAEGLEQGHCIAIYHQSIANGHYCAFKMAKPERMTIGIKITKTQPLMCEIDQIRGASNAMPSEQTREIVYQWFEQTKAHLKQRKAG</sequence>
<name>A0A106C2K6_SHEFR</name>
<dbReference type="InterPro" id="IPR025586">
    <property type="entry name" value="PcfJ"/>
</dbReference>
<evidence type="ECO:0000313" key="2">
    <source>
        <dbReference type="Proteomes" id="UP000055702"/>
    </source>
</evidence>